<organism evidence="1">
    <name type="scientific">Anopheles braziliensis</name>
    <dbReference type="NCBI Taxonomy" id="58242"/>
    <lineage>
        <taxon>Eukaryota</taxon>
        <taxon>Metazoa</taxon>
        <taxon>Ecdysozoa</taxon>
        <taxon>Arthropoda</taxon>
        <taxon>Hexapoda</taxon>
        <taxon>Insecta</taxon>
        <taxon>Pterygota</taxon>
        <taxon>Neoptera</taxon>
        <taxon>Endopterygota</taxon>
        <taxon>Diptera</taxon>
        <taxon>Nematocera</taxon>
        <taxon>Culicoidea</taxon>
        <taxon>Culicidae</taxon>
        <taxon>Anophelinae</taxon>
        <taxon>Anopheles</taxon>
    </lineage>
</organism>
<dbReference type="AlphaFoldDB" id="A0A2M3ZMT2"/>
<reference evidence="1" key="1">
    <citation type="submission" date="2018-01" db="EMBL/GenBank/DDBJ databases">
        <title>An insight into the sialome of Amazonian anophelines.</title>
        <authorList>
            <person name="Ribeiro J.M."/>
            <person name="Scarpassa V."/>
            <person name="Calvo E."/>
        </authorList>
    </citation>
    <scope>NUCLEOTIDE SEQUENCE</scope>
    <source>
        <tissue evidence="1">Salivary glands</tissue>
    </source>
</reference>
<sequence>MPAASGVVRAVAYTICILGRCTGNTVSRTTYRAGRPASAASGAVACDDVIVDTLQLHQPQQIRRFGRGARVRW</sequence>
<name>A0A2M3ZMT2_9DIPT</name>
<dbReference type="EMBL" id="GGFM01009064">
    <property type="protein sequence ID" value="MBW29815.1"/>
    <property type="molecule type" value="Transcribed_RNA"/>
</dbReference>
<protein>
    <submittedName>
        <fullName evidence="1">Putative secreted peptide</fullName>
    </submittedName>
</protein>
<evidence type="ECO:0000313" key="1">
    <source>
        <dbReference type="EMBL" id="MBW29815.1"/>
    </source>
</evidence>
<accession>A0A2M3ZMT2</accession>
<proteinExistence type="predicted"/>